<feature type="compositionally biased region" description="Low complexity" evidence="1">
    <location>
        <begin position="15"/>
        <end position="26"/>
    </location>
</feature>
<dbReference type="EMBL" id="JAWHQM010000052">
    <property type="protein sequence ID" value="KAK5635408.1"/>
    <property type="molecule type" value="Genomic_DNA"/>
</dbReference>
<dbReference type="Proteomes" id="UP001305414">
    <property type="component" value="Unassembled WGS sequence"/>
</dbReference>
<name>A0AAN7ZDR5_9PEZI</name>
<dbReference type="AlphaFoldDB" id="A0AAN7ZDR5"/>
<protein>
    <submittedName>
        <fullName evidence="2">Uncharacterized protein</fullName>
    </submittedName>
</protein>
<sequence length="61" mass="6603">MTASAATSAIHRPSTKVISKSPSNSSISSRIFSQRIADVEIKDNRFCAYRYVIASAAVRQG</sequence>
<evidence type="ECO:0000256" key="1">
    <source>
        <dbReference type="SAM" id="MobiDB-lite"/>
    </source>
</evidence>
<keyword evidence="3" id="KW-1185">Reference proteome</keyword>
<reference evidence="2 3" key="1">
    <citation type="submission" date="2023-10" db="EMBL/GenBank/DDBJ databases">
        <title>Draft genome sequence of Xylaria bambusicola isolate GMP-LS, the root and basal stem rot pathogen of sugarcane in Indonesia.</title>
        <authorList>
            <person name="Selvaraj P."/>
            <person name="Muralishankar V."/>
            <person name="Muruganantham S."/>
            <person name="Sp S."/>
            <person name="Haryani S."/>
            <person name="Lau K.J.X."/>
            <person name="Naqvi N.I."/>
        </authorList>
    </citation>
    <scope>NUCLEOTIDE SEQUENCE [LARGE SCALE GENOMIC DNA]</scope>
    <source>
        <strain evidence="2">GMP-LS</strain>
    </source>
</reference>
<evidence type="ECO:0000313" key="2">
    <source>
        <dbReference type="EMBL" id="KAK5635408.1"/>
    </source>
</evidence>
<comment type="caution">
    <text evidence="2">The sequence shown here is derived from an EMBL/GenBank/DDBJ whole genome shotgun (WGS) entry which is preliminary data.</text>
</comment>
<feature type="region of interest" description="Disordered" evidence="1">
    <location>
        <begin position="1"/>
        <end position="26"/>
    </location>
</feature>
<gene>
    <name evidence="2" type="ORF">RRF57_011120</name>
</gene>
<evidence type="ECO:0000313" key="3">
    <source>
        <dbReference type="Proteomes" id="UP001305414"/>
    </source>
</evidence>
<accession>A0AAN7ZDR5</accession>
<organism evidence="2 3">
    <name type="scientific">Xylaria bambusicola</name>
    <dbReference type="NCBI Taxonomy" id="326684"/>
    <lineage>
        <taxon>Eukaryota</taxon>
        <taxon>Fungi</taxon>
        <taxon>Dikarya</taxon>
        <taxon>Ascomycota</taxon>
        <taxon>Pezizomycotina</taxon>
        <taxon>Sordariomycetes</taxon>
        <taxon>Xylariomycetidae</taxon>
        <taxon>Xylariales</taxon>
        <taxon>Xylariaceae</taxon>
        <taxon>Xylaria</taxon>
    </lineage>
</organism>
<proteinExistence type="predicted"/>